<proteinExistence type="predicted"/>
<keyword evidence="1" id="KW-0677">Repeat</keyword>
<keyword evidence="2 3" id="KW-0802">TPR repeat</keyword>
<evidence type="ECO:0000256" key="1">
    <source>
        <dbReference type="ARBA" id="ARBA00022737"/>
    </source>
</evidence>
<dbReference type="Gene3D" id="1.25.40.10">
    <property type="entry name" value="Tetratricopeptide repeat domain"/>
    <property type="match status" value="2"/>
</dbReference>
<evidence type="ECO:0000313" key="5">
    <source>
        <dbReference type="Proteomes" id="UP001190700"/>
    </source>
</evidence>
<dbReference type="SMART" id="SM00028">
    <property type="entry name" value="TPR"/>
    <property type="match status" value="5"/>
</dbReference>
<protein>
    <recommendedName>
        <fullName evidence="6">Kinesin light chain</fullName>
    </recommendedName>
</protein>
<dbReference type="PANTHER" id="PTHR45641">
    <property type="entry name" value="TETRATRICOPEPTIDE REPEAT PROTEIN (AFU_ORTHOLOGUE AFUA_6G03870)"/>
    <property type="match status" value="1"/>
</dbReference>
<dbReference type="InterPro" id="IPR011990">
    <property type="entry name" value="TPR-like_helical_dom_sf"/>
</dbReference>
<gene>
    <name evidence="4" type="ORF">CYMTET_21466</name>
</gene>
<dbReference type="InterPro" id="IPR019734">
    <property type="entry name" value="TPR_rpt"/>
</dbReference>
<dbReference type="PROSITE" id="PS50005">
    <property type="entry name" value="TPR"/>
    <property type="match status" value="1"/>
</dbReference>
<evidence type="ECO:0000256" key="2">
    <source>
        <dbReference type="ARBA" id="ARBA00022803"/>
    </source>
</evidence>
<dbReference type="PANTHER" id="PTHR45641:SF19">
    <property type="entry name" value="NEPHROCYSTIN-3"/>
    <property type="match status" value="1"/>
</dbReference>
<dbReference type="SUPFAM" id="SSF48452">
    <property type="entry name" value="TPR-like"/>
    <property type="match status" value="2"/>
</dbReference>
<evidence type="ECO:0000256" key="3">
    <source>
        <dbReference type="PROSITE-ProRule" id="PRU00339"/>
    </source>
</evidence>
<dbReference type="EMBL" id="LGRX02010562">
    <property type="protein sequence ID" value="KAK3270126.1"/>
    <property type="molecule type" value="Genomic_DNA"/>
</dbReference>
<accession>A0AAE0G3B2</accession>
<evidence type="ECO:0000313" key="4">
    <source>
        <dbReference type="EMBL" id="KAK3270126.1"/>
    </source>
</evidence>
<dbReference type="AlphaFoldDB" id="A0AAE0G3B2"/>
<name>A0AAE0G3B2_9CHLO</name>
<feature type="repeat" description="TPR" evidence="3">
    <location>
        <begin position="30"/>
        <end position="63"/>
    </location>
</feature>
<sequence>MEAIQKTISELKETLAMKERLLGEEHDDLLPVLNKIAVLLREIGRYDEALEFKQRAFDLEEKEFERYKHDPKKAVNFAVCLKELGTLLDILGETNRALPIFERIVSLNEAAHGEDSPAVARTLNDVAWLLKKSGEEDEAEMLYLKAMDIRKEKYGPEHPRFGETMNNYACFLLSQERFREAETLLRKARVIFNKWRKPSHPDSLNVKGNLGLALKGQGHFEEAKPLVDEAVSKLVSMHQLTVNHPRVLKFQQAKKEIDELVANDFQTETASVPPSEPEDD</sequence>
<evidence type="ECO:0008006" key="6">
    <source>
        <dbReference type="Google" id="ProtNLM"/>
    </source>
</evidence>
<dbReference type="Proteomes" id="UP001190700">
    <property type="component" value="Unassembled WGS sequence"/>
</dbReference>
<keyword evidence="5" id="KW-1185">Reference proteome</keyword>
<organism evidence="4 5">
    <name type="scientific">Cymbomonas tetramitiformis</name>
    <dbReference type="NCBI Taxonomy" id="36881"/>
    <lineage>
        <taxon>Eukaryota</taxon>
        <taxon>Viridiplantae</taxon>
        <taxon>Chlorophyta</taxon>
        <taxon>Pyramimonadophyceae</taxon>
        <taxon>Pyramimonadales</taxon>
        <taxon>Pyramimonadaceae</taxon>
        <taxon>Cymbomonas</taxon>
    </lineage>
</organism>
<comment type="caution">
    <text evidence="4">The sequence shown here is derived from an EMBL/GenBank/DDBJ whole genome shotgun (WGS) entry which is preliminary data.</text>
</comment>
<reference evidence="4 5" key="1">
    <citation type="journal article" date="2015" name="Genome Biol. Evol.">
        <title>Comparative Genomics of a Bacterivorous Green Alga Reveals Evolutionary Causalities and Consequences of Phago-Mixotrophic Mode of Nutrition.</title>
        <authorList>
            <person name="Burns J.A."/>
            <person name="Paasch A."/>
            <person name="Narechania A."/>
            <person name="Kim E."/>
        </authorList>
    </citation>
    <scope>NUCLEOTIDE SEQUENCE [LARGE SCALE GENOMIC DNA]</scope>
    <source>
        <strain evidence="4 5">PLY_AMNH</strain>
    </source>
</reference>
<dbReference type="Pfam" id="PF13424">
    <property type="entry name" value="TPR_12"/>
    <property type="match status" value="3"/>
</dbReference>